<dbReference type="RefSeq" id="WP_229343462.1">
    <property type="nucleotide sequence ID" value="NZ_JAINUL010000001.1"/>
</dbReference>
<accession>A0ABS8EG87</accession>
<dbReference type="Proteomes" id="UP001520654">
    <property type="component" value="Unassembled WGS sequence"/>
</dbReference>
<evidence type="ECO:0000313" key="1">
    <source>
        <dbReference type="EMBL" id="MCC0100165.1"/>
    </source>
</evidence>
<keyword evidence="2" id="KW-1185">Reference proteome</keyword>
<protein>
    <submittedName>
        <fullName evidence="1">Uncharacterized protein</fullName>
    </submittedName>
</protein>
<organism evidence="1 2">
    <name type="scientific">Streptomyces flavotricini</name>
    <dbReference type="NCBI Taxonomy" id="66888"/>
    <lineage>
        <taxon>Bacteria</taxon>
        <taxon>Bacillati</taxon>
        <taxon>Actinomycetota</taxon>
        <taxon>Actinomycetes</taxon>
        <taxon>Kitasatosporales</taxon>
        <taxon>Streptomycetaceae</taxon>
        <taxon>Streptomyces</taxon>
    </lineage>
</organism>
<sequence>MSNISDNELVRIDTIVEDLRALDATETGQEALSMTQALASPGEHGEF</sequence>
<reference evidence="1 2" key="1">
    <citation type="submission" date="2021-08" db="EMBL/GenBank/DDBJ databases">
        <title>Genomic Architecture of Streptomyces flavotricini NGL1 and Streptomyces erythrochromogenes HMS4 With Differential Plant Beneficial attributes and laccase production capabilities.</title>
        <authorList>
            <person name="Salwan R."/>
            <person name="Kaur R."/>
            <person name="Sharma V."/>
        </authorList>
    </citation>
    <scope>NUCLEOTIDE SEQUENCE [LARGE SCALE GENOMIC DNA]</scope>
    <source>
        <strain evidence="1 2">NGL1</strain>
    </source>
</reference>
<evidence type="ECO:0000313" key="2">
    <source>
        <dbReference type="Proteomes" id="UP001520654"/>
    </source>
</evidence>
<name>A0ABS8EG87_9ACTN</name>
<comment type="caution">
    <text evidence="1">The sequence shown here is derived from an EMBL/GenBank/DDBJ whole genome shotgun (WGS) entry which is preliminary data.</text>
</comment>
<gene>
    <name evidence="1" type="ORF">K7B10_36365</name>
</gene>
<dbReference type="EMBL" id="JAINUL010000001">
    <property type="protein sequence ID" value="MCC0100165.1"/>
    <property type="molecule type" value="Genomic_DNA"/>
</dbReference>
<proteinExistence type="predicted"/>